<organism evidence="8 9">
    <name type="scientific">Mugilogobius chulae</name>
    <name type="common">yellowstripe goby</name>
    <dbReference type="NCBI Taxonomy" id="88201"/>
    <lineage>
        <taxon>Eukaryota</taxon>
        <taxon>Metazoa</taxon>
        <taxon>Chordata</taxon>
        <taxon>Craniata</taxon>
        <taxon>Vertebrata</taxon>
        <taxon>Euteleostomi</taxon>
        <taxon>Actinopterygii</taxon>
        <taxon>Neopterygii</taxon>
        <taxon>Teleostei</taxon>
        <taxon>Neoteleostei</taxon>
        <taxon>Acanthomorphata</taxon>
        <taxon>Gobiaria</taxon>
        <taxon>Gobiiformes</taxon>
        <taxon>Gobioidei</taxon>
        <taxon>Gobiidae</taxon>
        <taxon>Gobionellinae</taxon>
        <taxon>Mugilogobius</taxon>
    </lineage>
</organism>
<dbReference type="GO" id="GO:0030672">
    <property type="term" value="C:synaptic vesicle membrane"/>
    <property type="evidence" value="ECO:0007669"/>
    <property type="project" value="TreeGrafter"/>
</dbReference>
<dbReference type="Pfam" id="PF00168">
    <property type="entry name" value="C2"/>
    <property type="match status" value="2"/>
</dbReference>
<dbReference type="SMART" id="SM00239">
    <property type="entry name" value="C2"/>
    <property type="match status" value="2"/>
</dbReference>
<dbReference type="Pfam" id="PF08150">
    <property type="entry name" value="FerB"/>
    <property type="match status" value="1"/>
</dbReference>
<keyword evidence="4" id="KW-1133">Transmembrane helix</keyword>
<dbReference type="InterPro" id="IPR037724">
    <property type="entry name" value="C2E_Ferlin"/>
</dbReference>
<feature type="compositionally biased region" description="Polar residues" evidence="6">
    <location>
        <begin position="93"/>
        <end position="102"/>
    </location>
</feature>
<dbReference type="SMART" id="SM01201">
    <property type="entry name" value="FerB"/>
    <property type="match status" value="1"/>
</dbReference>
<comment type="caution">
    <text evidence="8">The sequence shown here is derived from an EMBL/GenBank/DDBJ whole genome shotgun (WGS) entry which is preliminary data.</text>
</comment>
<dbReference type="InterPro" id="IPR037721">
    <property type="entry name" value="Ferlin"/>
</dbReference>
<dbReference type="GO" id="GO:0035612">
    <property type="term" value="F:AP-2 adaptor complex binding"/>
    <property type="evidence" value="ECO:0007669"/>
    <property type="project" value="TreeGrafter"/>
</dbReference>
<dbReference type="InterPro" id="IPR035892">
    <property type="entry name" value="C2_domain_sf"/>
</dbReference>
<dbReference type="InterPro" id="IPR037725">
    <property type="entry name" value="C2F_Ferlin"/>
</dbReference>
<evidence type="ECO:0000313" key="8">
    <source>
        <dbReference type="EMBL" id="KAK7909744.1"/>
    </source>
</evidence>
<dbReference type="GO" id="GO:0007009">
    <property type="term" value="P:plasma membrane organization"/>
    <property type="evidence" value="ECO:0007669"/>
    <property type="project" value="TreeGrafter"/>
</dbReference>
<evidence type="ECO:0000256" key="3">
    <source>
        <dbReference type="ARBA" id="ARBA00022737"/>
    </source>
</evidence>
<name>A0AAW0NVB0_9GOBI</name>
<dbReference type="GO" id="GO:0048787">
    <property type="term" value="C:presynaptic active zone membrane"/>
    <property type="evidence" value="ECO:0007669"/>
    <property type="project" value="TreeGrafter"/>
</dbReference>
<sequence>MIDRKIGDKPINFEVTIETTFHLPYFERKPCIYIKSWWQDQRRRLYNANVIDNIADKLAKGLNDVQEIIKTEKPILNETERRPGGTEPRMQESIGQQAKTMRTQVKKSTVRDKLKLTFNFCTGSDFWQMTVRKYLQYSFPSKDILFSSTDEERGKDCGKVKTLFLRIPGKKGFGPAGWTVQSKIEMYLWLGLNRQRRDYLSGLPNGFEENKLSKGPGLPTSPPISLTYMMKQMFQLRVHMYQARSLFAADSTGLSDPFARVFFSTQSQVTEVLPETLCPTWDQLLVFENVELFGEATELRDDPPIIVIELYDQDTVGKADFMGRTFAKPVVKMADEHYGPPRFPPQLEYYQIYRGNCTAGEMLAAFELLQIGPNGKADLPPIDGPSDMDRGPILPVPLGIRPVLSKYRIESALIPNYKKNPNFSTLVKWFEVDLPENELLHPPLNIRVVDCRAFGRYTLVGSHAVTTLRKFIYRPGDKQANNWNTNEEIVVVNAEPQQNFKKMDTVVKLDSCSDAVVKVEDDDKGKKKRKKGGEEVEEEGLDESMLDWWSKYFASIETLTEALRAQEAALSDTEDNNDSDLADGGTKKGKSRKKKSVVHDPFEKKKPKLDELKVYPKELESEFDNFEDWLHSFNLFRGKAGDDEEQNATDEDRIVGKFKGSMCMYKVTDDMSRDASFDSGMGMFQNIPHNDPVNVLVRVYVVRATDLHPADINGKADPYITIRLGKTEIKDKENYISKQLNPLFGKSFDIEATLPMDSTLTVSIYDWDLVGTDDLIGETKIDLENRFYSKHRATCGIGRSYAIHGYNVWRDPMKPTHILAKLCKDGKLDGPHYGPQGKVKVENRVFMGPTEIEDENGLKKQTDEHVALSVLNHWEQIPKAGCKLVPEHVETRPLLHPDKPGIEQGRIEMWVDLFPKDMTAPGPALDIAPRKPKKFELRVIIWNTDEVVLEDDDIFTGEKSSDIFVRGWLKGQQEDKQDTDVHYHSITGEGNFNWRFVYPFDYLMAEEKIVISKKESMFAWDETEYKIPPRLTCKCGTQTTSPLTTSWVRLSWT</sequence>
<feature type="region of interest" description="Disordered" evidence="6">
    <location>
        <begin position="78"/>
        <end position="102"/>
    </location>
</feature>
<dbReference type="InterPro" id="IPR037723">
    <property type="entry name" value="C2D_Ferlin"/>
</dbReference>
<dbReference type="FunFam" id="2.60.40.150:FF:000054">
    <property type="entry name" value="otoferlin isoform X2"/>
    <property type="match status" value="1"/>
</dbReference>
<dbReference type="EMBL" id="JBBPFD010000010">
    <property type="protein sequence ID" value="KAK7909744.1"/>
    <property type="molecule type" value="Genomic_DNA"/>
</dbReference>
<accession>A0AAW0NVB0</accession>
<dbReference type="FunFam" id="2.60.40.150:FF:000089">
    <property type="entry name" value="otoferlin isoform X1"/>
    <property type="match status" value="1"/>
</dbReference>
<keyword evidence="9" id="KW-1185">Reference proteome</keyword>
<keyword evidence="3" id="KW-0677">Repeat</keyword>
<gene>
    <name evidence="8" type="ORF">WMY93_014428</name>
</gene>
<dbReference type="Proteomes" id="UP001460270">
    <property type="component" value="Unassembled WGS sequence"/>
</dbReference>
<dbReference type="PRINTS" id="PR00360">
    <property type="entry name" value="C2DOMAIN"/>
</dbReference>
<dbReference type="PANTHER" id="PTHR12546:SF57">
    <property type="entry name" value="OTOFERLIN B"/>
    <property type="match status" value="1"/>
</dbReference>
<dbReference type="GO" id="GO:0005509">
    <property type="term" value="F:calcium ion binding"/>
    <property type="evidence" value="ECO:0007669"/>
    <property type="project" value="TreeGrafter"/>
</dbReference>
<feature type="domain" description="C2" evidence="7">
    <location>
        <begin position="678"/>
        <end position="796"/>
    </location>
</feature>
<dbReference type="InterPro" id="IPR000008">
    <property type="entry name" value="C2_dom"/>
</dbReference>
<comment type="subcellular location">
    <subcellularLocation>
        <location evidence="1">Membrane</location>
        <topology evidence="1">Single-pass membrane protein</topology>
    </subcellularLocation>
</comment>
<feature type="compositionally biased region" description="Basic residues" evidence="6">
    <location>
        <begin position="587"/>
        <end position="596"/>
    </location>
</feature>
<keyword evidence="5" id="KW-0472">Membrane</keyword>
<dbReference type="Pfam" id="PF22901">
    <property type="entry name" value="dsrm_Ferlin"/>
    <property type="match status" value="1"/>
</dbReference>
<dbReference type="AlphaFoldDB" id="A0AAW0NVB0"/>
<evidence type="ECO:0000256" key="1">
    <source>
        <dbReference type="ARBA" id="ARBA00004167"/>
    </source>
</evidence>
<dbReference type="GO" id="GO:0016082">
    <property type="term" value="P:synaptic vesicle priming"/>
    <property type="evidence" value="ECO:0007669"/>
    <property type="project" value="TreeGrafter"/>
</dbReference>
<evidence type="ECO:0000313" key="9">
    <source>
        <dbReference type="Proteomes" id="UP001460270"/>
    </source>
</evidence>
<dbReference type="PROSITE" id="PS50004">
    <property type="entry name" value="C2"/>
    <property type="match status" value="2"/>
</dbReference>
<feature type="domain" description="C2" evidence="7">
    <location>
        <begin position="218"/>
        <end position="343"/>
    </location>
</feature>
<dbReference type="CDD" id="cd04017">
    <property type="entry name" value="C2D_Ferlin"/>
    <property type="match status" value="1"/>
</dbReference>
<dbReference type="SUPFAM" id="SSF49562">
    <property type="entry name" value="C2 domain (Calcium/lipid-binding domain, CaLB)"/>
    <property type="match status" value="3"/>
</dbReference>
<proteinExistence type="predicted"/>
<dbReference type="InterPro" id="IPR055072">
    <property type="entry name" value="Ferlin_DSRM"/>
</dbReference>
<evidence type="ECO:0000256" key="6">
    <source>
        <dbReference type="SAM" id="MobiDB-lite"/>
    </source>
</evidence>
<dbReference type="InterPro" id="IPR012561">
    <property type="entry name" value="Ferlin_B-domain"/>
</dbReference>
<evidence type="ECO:0000256" key="2">
    <source>
        <dbReference type="ARBA" id="ARBA00022692"/>
    </source>
</evidence>
<protein>
    <recommendedName>
        <fullName evidence="7">C2 domain-containing protein</fullName>
    </recommendedName>
</protein>
<evidence type="ECO:0000259" key="7">
    <source>
        <dbReference type="PROSITE" id="PS50004"/>
    </source>
</evidence>
<dbReference type="CDD" id="cd08374">
    <property type="entry name" value="C2F_Ferlin"/>
    <property type="match status" value="1"/>
</dbReference>
<keyword evidence="2" id="KW-0812">Transmembrane</keyword>
<reference evidence="9" key="1">
    <citation type="submission" date="2024-04" db="EMBL/GenBank/DDBJ databases">
        <title>Salinicola lusitanus LLJ914,a marine bacterium isolated from the Okinawa Trough.</title>
        <authorList>
            <person name="Li J."/>
        </authorList>
    </citation>
    <scope>NUCLEOTIDE SEQUENCE [LARGE SCALE GENOMIC DNA]</scope>
</reference>
<evidence type="ECO:0000256" key="5">
    <source>
        <dbReference type="ARBA" id="ARBA00023136"/>
    </source>
</evidence>
<feature type="region of interest" description="Disordered" evidence="6">
    <location>
        <begin position="569"/>
        <end position="600"/>
    </location>
</feature>
<feature type="compositionally biased region" description="Acidic residues" evidence="6">
    <location>
        <begin position="572"/>
        <end position="581"/>
    </location>
</feature>
<dbReference type="CDD" id="cd04037">
    <property type="entry name" value="C2E_Ferlin"/>
    <property type="match status" value="1"/>
</dbReference>
<evidence type="ECO:0000256" key="4">
    <source>
        <dbReference type="ARBA" id="ARBA00022989"/>
    </source>
</evidence>
<dbReference type="Gene3D" id="2.60.40.150">
    <property type="entry name" value="C2 domain"/>
    <property type="match status" value="3"/>
</dbReference>
<dbReference type="PANTHER" id="PTHR12546">
    <property type="entry name" value="FER-1-LIKE"/>
    <property type="match status" value="1"/>
</dbReference>